<organism evidence="5 6">
    <name type="scientific">Mesoplasma coleopterae</name>
    <dbReference type="NCBI Taxonomy" id="324078"/>
    <lineage>
        <taxon>Bacteria</taxon>
        <taxon>Bacillati</taxon>
        <taxon>Mycoplasmatota</taxon>
        <taxon>Mollicutes</taxon>
        <taxon>Entomoplasmatales</taxon>
        <taxon>Entomoplasmataceae</taxon>
        <taxon>Mesoplasma</taxon>
    </lineage>
</organism>
<dbReference type="KEGG" id="mcol:MCOLE_v1c01990"/>
<evidence type="ECO:0000256" key="2">
    <source>
        <dbReference type="ARBA" id="ARBA00022741"/>
    </source>
</evidence>
<evidence type="ECO:0000256" key="3">
    <source>
        <dbReference type="ARBA" id="ARBA00022840"/>
    </source>
</evidence>
<dbReference type="SMART" id="SM00382">
    <property type="entry name" value="AAA"/>
    <property type="match status" value="1"/>
</dbReference>
<dbReference type="PANTHER" id="PTHR42939">
    <property type="entry name" value="ABC TRANSPORTER ATP-BINDING PROTEIN ALBC-RELATED"/>
    <property type="match status" value="1"/>
</dbReference>
<sequence>MERERYLLMDLKTPIVELSNVSKIYNKQIWALKKIDLKLYRGECISLLGSNGSGKTTLLRIIANNLKNTTGTINYNLEEENILRAIGLQKREQAWPNGFKVKDINDLWIRIYDINDLEWINKLKDVFGVNEIEEKYLNKLSIVRLQIYAIFLAFISKPELVLIDELSSDIDFRYEEKITNFLKEYLVEGNTVVLNSPSYYFLENLTDRVVYLNDGEIFEDLSIKEVKKEYKSVMEYTKSIFKEELIAEKKIKNKSKFFSTMNSKTETYSNNLQSIIEQLEVQENHNEKVLNRLKEVYFSILDLKTSIDNLSVSYINANAIKIISKKIKITIKLINKLTINYRYKKYHKTLNAIEKFLSKELKRTFANDKVIVNGDVLSITMSDSEKKQLDKLKEKYIKEEQKIIRRKILKQQFKKEKKLKDKLVQNSLKEDTTDEIK</sequence>
<dbReference type="GO" id="GO:0005524">
    <property type="term" value="F:ATP binding"/>
    <property type="evidence" value="ECO:0007669"/>
    <property type="project" value="UniProtKB-KW"/>
</dbReference>
<name>A0A2K8P4R1_9MOLU</name>
<evidence type="ECO:0000256" key="1">
    <source>
        <dbReference type="ARBA" id="ARBA00022448"/>
    </source>
</evidence>
<dbReference type="InterPro" id="IPR003593">
    <property type="entry name" value="AAA+_ATPase"/>
</dbReference>
<keyword evidence="3 5" id="KW-0067">ATP-binding</keyword>
<evidence type="ECO:0000259" key="4">
    <source>
        <dbReference type="PROSITE" id="PS50893"/>
    </source>
</evidence>
<gene>
    <name evidence="5" type="ORF">MCOLE_v1c01990</name>
</gene>
<dbReference type="Proteomes" id="UP000232221">
    <property type="component" value="Chromosome"/>
</dbReference>
<dbReference type="RefSeq" id="WP_164703802.1">
    <property type="nucleotide sequence ID" value="NZ_CP022510.1"/>
</dbReference>
<keyword evidence="6" id="KW-1185">Reference proteome</keyword>
<keyword evidence="1" id="KW-0813">Transport</keyword>
<dbReference type="PANTHER" id="PTHR42939:SF1">
    <property type="entry name" value="ABC TRANSPORTER ATP-BINDING PROTEIN ALBC-RELATED"/>
    <property type="match status" value="1"/>
</dbReference>
<dbReference type="EMBL" id="CP024968">
    <property type="protein sequence ID" value="ATZ20713.1"/>
    <property type="molecule type" value="Genomic_DNA"/>
</dbReference>
<dbReference type="InterPro" id="IPR003439">
    <property type="entry name" value="ABC_transporter-like_ATP-bd"/>
</dbReference>
<dbReference type="Gene3D" id="3.40.50.300">
    <property type="entry name" value="P-loop containing nucleotide triphosphate hydrolases"/>
    <property type="match status" value="1"/>
</dbReference>
<dbReference type="AlphaFoldDB" id="A0A2K8P4R1"/>
<dbReference type="SUPFAM" id="SSF52540">
    <property type="entry name" value="P-loop containing nucleoside triphosphate hydrolases"/>
    <property type="match status" value="1"/>
</dbReference>
<accession>A0A2K8P4R1</accession>
<evidence type="ECO:0000313" key="6">
    <source>
        <dbReference type="Proteomes" id="UP000232221"/>
    </source>
</evidence>
<dbReference type="GO" id="GO:0016887">
    <property type="term" value="F:ATP hydrolysis activity"/>
    <property type="evidence" value="ECO:0007669"/>
    <property type="project" value="InterPro"/>
</dbReference>
<proteinExistence type="predicted"/>
<dbReference type="PROSITE" id="PS50893">
    <property type="entry name" value="ABC_TRANSPORTER_2"/>
    <property type="match status" value="1"/>
</dbReference>
<feature type="domain" description="ABC transporter" evidence="4">
    <location>
        <begin position="16"/>
        <end position="239"/>
    </location>
</feature>
<evidence type="ECO:0000313" key="5">
    <source>
        <dbReference type="EMBL" id="ATZ20713.1"/>
    </source>
</evidence>
<protein>
    <submittedName>
        <fullName evidence="5">ABC transporter ATP-binding protein</fullName>
    </submittedName>
</protein>
<dbReference type="InterPro" id="IPR027417">
    <property type="entry name" value="P-loop_NTPase"/>
</dbReference>
<dbReference type="Pfam" id="PF00005">
    <property type="entry name" value="ABC_tran"/>
    <property type="match status" value="1"/>
</dbReference>
<keyword evidence="2" id="KW-0547">Nucleotide-binding</keyword>
<reference evidence="5 6" key="1">
    <citation type="submission" date="2017-11" db="EMBL/GenBank/DDBJ databases">
        <title>Genome sequence of Mesoplasma coleopterae BARC 779 (ATCC 49583).</title>
        <authorList>
            <person name="Lo W.-S."/>
            <person name="Kuo C.-H."/>
        </authorList>
    </citation>
    <scope>NUCLEOTIDE SEQUENCE [LARGE SCALE GENOMIC DNA]</scope>
    <source>
        <strain evidence="5 6">BARC 779</strain>
    </source>
</reference>
<dbReference type="InterPro" id="IPR051782">
    <property type="entry name" value="ABC_Transporter_VariousFunc"/>
</dbReference>